<dbReference type="Gene3D" id="1.10.510.10">
    <property type="entry name" value="Transferase(Phosphotransferase) domain 1"/>
    <property type="match status" value="1"/>
</dbReference>
<keyword evidence="3 19" id="KW-0723">Serine/threonine-protein kinase</keyword>
<dbReference type="InterPro" id="IPR003609">
    <property type="entry name" value="Pan_app"/>
</dbReference>
<dbReference type="InterPro" id="IPR036426">
    <property type="entry name" value="Bulb-type_lectin_dom_sf"/>
</dbReference>
<feature type="transmembrane region" description="Helical" evidence="20">
    <location>
        <begin position="438"/>
        <end position="460"/>
    </location>
</feature>
<organism evidence="25 26">
    <name type="scientific">Ficus carica</name>
    <name type="common">Common fig</name>
    <dbReference type="NCBI Taxonomy" id="3494"/>
    <lineage>
        <taxon>Eukaryota</taxon>
        <taxon>Viridiplantae</taxon>
        <taxon>Streptophyta</taxon>
        <taxon>Embryophyta</taxon>
        <taxon>Tracheophyta</taxon>
        <taxon>Spermatophyta</taxon>
        <taxon>Magnoliopsida</taxon>
        <taxon>eudicotyledons</taxon>
        <taxon>Gunneridae</taxon>
        <taxon>Pentapetalae</taxon>
        <taxon>rosids</taxon>
        <taxon>fabids</taxon>
        <taxon>Rosales</taxon>
        <taxon>Moraceae</taxon>
        <taxon>Ficeae</taxon>
        <taxon>Ficus</taxon>
    </lineage>
</organism>
<evidence type="ECO:0000256" key="19">
    <source>
        <dbReference type="PIRNR" id="PIRNR000641"/>
    </source>
</evidence>
<dbReference type="GO" id="GO:0030246">
    <property type="term" value="F:carbohydrate binding"/>
    <property type="evidence" value="ECO:0007669"/>
    <property type="project" value="UniProtKB-KW"/>
</dbReference>
<comment type="similarity">
    <text evidence="19">Belongs to the protein kinase superfamily. Ser/Thr protein kinase family.</text>
</comment>
<keyword evidence="15" id="KW-0675">Receptor</keyword>
<dbReference type="InterPro" id="IPR000719">
    <property type="entry name" value="Prot_kinase_dom"/>
</dbReference>
<dbReference type="Gene3D" id="2.90.10.10">
    <property type="entry name" value="Bulb-type lectin domain"/>
    <property type="match status" value="1"/>
</dbReference>
<keyword evidence="14" id="KW-1015">Disulfide bond</keyword>
<evidence type="ECO:0000259" key="23">
    <source>
        <dbReference type="PROSITE" id="PS50927"/>
    </source>
</evidence>
<evidence type="ECO:0000256" key="17">
    <source>
        <dbReference type="ARBA" id="ARBA00047899"/>
    </source>
</evidence>
<dbReference type="GO" id="GO:0048544">
    <property type="term" value="P:recognition of pollen"/>
    <property type="evidence" value="ECO:0007669"/>
    <property type="project" value="InterPro"/>
</dbReference>
<evidence type="ECO:0000256" key="15">
    <source>
        <dbReference type="ARBA" id="ARBA00023170"/>
    </source>
</evidence>
<comment type="catalytic activity">
    <reaction evidence="17 19">
        <text>L-threonyl-[protein] + ATP = O-phospho-L-threonyl-[protein] + ADP + H(+)</text>
        <dbReference type="Rhea" id="RHEA:46608"/>
        <dbReference type="Rhea" id="RHEA-COMP:11060"/>
        <dbReference type="Rhea" id="RHEA-COMP:11605"/>
        <dbReference type="ChEBI" id="CHEBI:15378"/>
        <dbReference type="ChEBI" id="CHEBI:30013"/>
        <dbReference type="ChEBI" id="CHEBI:30616"/>
        <dbReference type="ChEBI" id="CHEBI:61977"/>
        <dbReference type="ChEBI" id="CHEBI:456216"/>
        <dbReference type="EC" id="2.7.11.1"/>
    </reaction>
</comment>
<evidence type="ECO:0000256" key="8">
    <source>
        <dbReference type="ARBA" id="ARBA00022734"/>
    </source>
</evidence>
<dbReference type="FunFam" id="2.90.10.10:FF:000005">
    <property type="entry name" value="G-type lectin S-receptor-like serine/threonine-protein kinase"/>
    <property type="match status" value="1"/>
</dbReference>
<dbReference type="FunFam" id="3.30.200.20:FF:000330">
    <property type="entry name" value="G-type lectin S-receptor-like serine/threonine-protein kinase At4g03230"/>
    <property type="match status" value="1"/>
</dbReference>
<evidence type="ECO:0000256" key="20">
    <source>
        <dbReference type="SAM" id="Phobius"/>
    </source>
</evidence>
<evidence type="ECO:0000256" key="9">
    <source>
        <dbReference type="ARBA" id="ARBA00022741"/>
    </source>
</evidence>
<evidence type="ECO:0000259" key="24">
    <source>
        <dbReference type="PROSITE" id="PS50948"/>
    </source>
</evidence>
<dbReference type="CDD" id="cd14066">
    <property type="entry name" value="STKc_IRAK"/>
    <property type="match status" value="1"/>
</dbReference>
<evidence type="ECO:0000259" key="22">
    <source>
        <dbReference type="PROSITE" id="PS50011"/>
    </source>
</evidence>
<keyword evidence="12 20" id="KW-1133">Transmembrane helix</keyword>
<sequence>MSTIQRNPVREILFFVLSLVLFCSASDTIRQGGSLKDGDTLVSNGDKFELGFFSPGNSSLRYVGIWYRNISEITVVWVANRDAPISGKNGFLTIGNDGNLEIFDGNNSKSIWLSNALVSSNNKTARINDDGNLVLSEEETESTLWESFDHPTDTFLPGMEVEASSKRGENWAFRSWKSRNDPSPGNYSMGIDPRGSPQIVIWHGSERRWRSGHWNNQIFAGVPNMSSNIIYGFKLLLINGTAYFTYNPVDSSDKLRFRIEWTGIEEQLRWDEENDKWGVMQSQPDKANECELYNRCGKFGVCSSWETPICRCMDRFEPANLGEWRRGNWSGGCVRKTLLKCERNSTGKEEDIEDDGFVVMKLVKLPDFADLVSQGSVVNCKDECLKNCSCTAYADAGGIGCLIWTGSLLDVQHFKKGGNTLNVRLAHSDLGGNSKKSYALIITVSVVGAILLGLFAWLLWRYKLKFKVLPNPSAVSWLRSSEVLPSDAGKSKEYSTDLSGSVDVVTEQVNGPELALFSFNFVANSTDNFSEENKLGQGGFGPVYKGNLPGGQEIAVKRLSRKSGQGLEEFKNEIILIAKLQHRNLVRLLGCCIQGEEKMLLYEYMPNKSLDFFLFDTEKQALLDWKKRFNIIEGIARGLLYLHRDSRLRIIHRDLKASNILLDEEMNPKISDFGMARIFGGNQNELNTNRVVGTYGYMSPEYAMEGLFSVKSDVYSFGVLLLEILSGQRNTNLRNSQYSSLIGYAWHLWNEGKAIELLDPSIAETCSQDEVLRCIQVAVLCVQDSPVQRPTMPSVVLMLESENATLPLPIQPTFTSMRAILDTELLSEGIDHASVNDITVTMVDGR</sequence>
<evidence type="ECO:0000256" key="21">
    <source>
        <dbReference type="SAM" id="SignalP"/>
    </source>
</evidence>
<dbReference type="InterPro" id="IPR008271">
    <property type="entry name" value="Ser/Thr_kinase_AS"/>
</dbReference>
<dbReference type="SMART" id="SM00220">
    <property type="entry name" value="S_TKc"/>
    <property type="match status" value="1"/>
</dbReference>
<dbReference type="Pfam" id="PF00954">
    <property type="entry name" value="S_locus_glycop"/>
    <property type="match status" value="1"/>
</dbReference>
<evidence type="ECO:0000256" key="3">
    <source>
        <dbReference type="ARBA" id="ARBA00022527"/>
    </source>
</evidence>
<keyword evidence="10 19" id="KW-0418">Kinase</keyword>
<keyword evidence="7 21" id="KW-0732">Signal</keyword>
<dbReference type="Pfam" id="PF11883">
    <property type="entry name" value="DUF3403"/>
    <property type="match status" value="1"/>
</dbReference>
<feature type="domain" description="Protein kinase" evidence="22">
    <location>
        <begin position="529"/>
        <end position="814"/>
    </location>
</feature>
<dbReference type="PROSITE" id="PS00108">
    <property type="entry name" value="PROTEIN_KINASE_ST"/>
    <property type="match status" value="1"/>
</dbReference>
<evidence type="ECO:0000313" key="25">
    <source>
        <dbReference type="EMBL" id="GMN50952.1"/>
    </source>
</evidence>
<dbReference type="CDD" id="cd00028">
    <property type="entry name" value="B_lectin"/>
    <property type="match status" value="1"/>
</dbReference>
<feature type="domain" description="Bulb-type lectin" evidence="23">
    <location>
        <begin position="26"/>
        <end position="148"/>
    </location>
</feature>
<keyword evidence="8" id="KW-0430">Lectin</keyword>
<dbReference type="InterPro" id="IPR024171">
    <property type="entry name" value="SRK-like_kinase"/>
</dbReference>
<keyword evidence="26" id="KW-1185">Reference proteome</keyword>
<dbReference type="EC" id="2.7.11.1" evidence="19"/>
<reference evidence="25" key="1">
    <citation type="submission" date="2023-07" db="EMBL/GenBank/DDBJ databases">
        <title>draft genome sequence of fig (Ficus carica).</title>
        <authorList>
            <person name="Takahashi T."/>
            <person name="Nishimura K."/>
        </authorList>
    </citation>
    <scope>NUCLEOTIDE SEQUENCE</scope>
</reference>
<feature type="domain" description="Apple" evidence="24">
    <location>
        <begin position="341"/>
        <end position="426"/>
    </location>
</feature>
<keyword evidence="9 19" id="KW-0547">Nucleotide-binding</keyword>
<evidence type="ECO:0000256" key="16">
    <source>
        <dbReference type="ARBA" id="ARBA00023180"/>
    </source>
</evidence>
<evidence type="ECO:0000256" key="6">
    <source>
        <dbReference type="ARBA" id="ARBA00022692"/>
    </source>
</evidence>
<evidence type="ECO:0000256" key="12">
    <source>
        <dbReference type="ARBA" id="ARBA00022989"/>
    </source>
</evidence>
<evidence type="ECO:0000256" key="4">
    <source>
        <dbReference type="ARBA" id="ARBA00022536"/>
    </source>
</evidence>
<gene>
    <name evidence="25" type="ORF">TIFTF001_020109</name>
</gene>
<accession>A0AA88DDE0</accession>
<dbReference type="Pfam" id="PF08276">
    <property type="entry name" value="PAN_2"/>
    <property type="match status" value="1"/>
</dbReference>
<dbReference type="InterPro" id="IPR001480">
    <property type="entry name" value="Bulb-type_lectin_dom"/>
</dbReference>
<dbReference type="SUPFAM" id="SSF56112">
    <property type="entry name" value="Protein kinase-like (PK-like)"/>
    <property type="match status" value="1"/>
</dbReference>
<evidence type="ECO:0000256" key="10">
    <source>
        <dbReference type="ARBA" id="ARBA00022777"/>
    </source>
</evidence>
<feature type="signal peptide" evidence="21">
    <location>
        <begin position="1"/>
        <end position="25"/>
    </location>
</feature>
<evidence type="ECO:0000313" key="26">
    <source>
        <dbReference type="Proteomes" id="UP001187192"/>
    </source>
</evidence>
<name>A0AA88DDE0_FICCA</name>
<keyword evidence="11 19" id="KW-0067">ATP-binding</keyword>
<dbReference type="InterPro" id="IPR000858">
    <property type="entry name" value="S_locus_glycoprot_dom"/>
</dbReference>
<evidence type="ECO:0000256" key="7">
    <source>
        <dbReference type="ARBA" id="ARBA00022729"/>
    </source>
</evidence>
<dbReference type="GO" id="GO:0004674">
    <property type="term" value="F:protein serine/threonine kinase activity"/>
    <property type="evidence" value="ECO:0007669"/>
    <property type="project" value="UniProtKB-KW"/>
</dbReference>
<dbReference type="PANTHER" id="PTHR27002:SF932">
    <property type="entry name" value="RECEPTOR-LIKE SERINE_THREONINE-PROTEIN KINASE"/>
    <property type="match status" value="1"/>
</dbReference>
<dbReference type="CDD" id="cd01098">
    <property type="entry name" value="PAN_AP_plant"/>
    <property type="match status" value="1"/>
</dbReference>
<dbReference type="Proteomes" id="UP001187192">
    <property type="component" value="Unassembled WGS sequence"/>
</dbReference>
<protein>
    <recommendedName>
        <fullName evidence="19">Receptor-like serine/threonine-protein kinase</fullName>
        <ecNumber evidence="19">2.7.11.1</ecNumber>
    </recommendedName>
</protein>
<dbReference type="Pfam" id="PF01453">
    <property type="entry name" value="B_lectin"/>
    <property type="match status" value="1"/>
</dbReference>
<keyword evidence="2" id="KW-1003">Cell membrane</keyword>
<proteinExistence type="inferred from homology"/>
<dbReference type="PROSITE" id="PS50927">
    <property type="entry name" value="BULB_LECTIN"/>
    <property type="match status" value="1"/>
</dbReference>
<evidence type="ECO:0000256" key="2">
    <source>
        <dbReference type="ARBA" id="ARBA00022475"/>
    </source>
</evidence>
<comment type="caution">
    <text evidence="25">The sequence shown here is derived from an EMBL/GenBank/DDBJ whole genome shotgun (WGS) entry which is preliminary data.</text>
</comment>
<dbReference type="PANTHER" id="PTHR27002">
    <property type="entry name" value="RECEPTOR-LIKE SERINE/THREONINE-PROTEIN KINASE SD1-8"/>
    <property type="match status" value="1"/>
</dbReference>
<dbReference type="Pfam" id="PF07714">
    <property type="entry name" value="PK_Tyr_Ser-Thr"/>
    <property type="match status" value="1"/>
</dbReference>
<evidence type="ECO:0000256" key="5">
    <source>
        <dbReference type="ARBA" id="ARBA00022679"/>
    </source>
</evidence>
<dbReference type="InterPro" id="IPR001245">
    <property type="entry name" value="Ser-Thr/Tyr_kinase_cat_dom"/>
</dbReference>
<dbReference type="PROSITE" id="PS50011">
    <property type="entry name" value="PROTEIN_KINASE_DOM"/>
    <property type="match status" value="1"/>
</dbReference>
<dbReference type="InterPro" id="IPR021820">
    <property type="entry name" value="S-locus_recpt_kinase_C"/>
</dbReference>
<evidence type="ECO:0000256" key="11">
    <source>
        <dbReference type="ARBA" id="ARBA00022840"/>
    </source>
</evidence>
<dbReference type="PIRSF" id="PIRSF000641">
    <property type="entry name" value="SRK"/>
    <property type="match status" value="1"/>
</dbReference>
<keyword evidence="16" id="KW-0325">Glycoprotein</keyword>
<dbReference type="Gene3D" id="3.30.200.20">
    <property type="entry name" value="Phosphorylase Kinase, domain 1"/>
    <property type="match status" value="1"/>
</dbReference>
<evidence type="ECO:0000256" key="1">
    <source>
        <dbReference type="ARBA" id="ARBA00004251"/>
    </source>
</evidence>
<comment type="subcellular location">
    <subcellularLocation>
        <location evidence="1">Cell membrane</location>
        <topology evidence="1">Single-pass type I membrane protein</topology>
    </subcellularLocation>
</comment>
<feature type="chain" id="PRO_5041668306" description="Receptor-like serine/threonine-protein kinase" evidence="21">
    <location>
        <begin position="26"/>
        <end position="846"/>
    </location>
</feature>
<dbReference type="SMART" id="SM00108">
    <property type="entry name" value="B_lectin"/>
    <property type="match status" value="1"/>
</dbReference>
<keyword evidence="13 20" id="KW-0472">Membrane</keyword>
<dbReference type="EMBL" id="BTGU01000035">
    <property type="protein sequence ID" value="GMN50952.1"/>
    <property type="molecule type" value="Genomic_DNA"/>
</dbReference>
<evidence type="ECO:0000256" key="13">
    <source>
        <dbReference type="ARBA" id="ARBA00023136"/>
    </source>
</evidence>
<dbReference type="GO" id="GO:0005524">
    <property type="term" value="F:ATP binding"/>
    <property type="evidence" value="ECO:0007669"/>
    <property type="project" value="UniProtKB-KW"/>
</dbReference>
<evidence type="ECO:0000256" key="18">
    <source>
        <dbReference type="ARBA" id="ARBA00048679"/>
    </source>
</evidence>
<dbReference type="AlphaFoldDB" id="A0AA88DDE0"/>
<dbReference type="InterPro" id="IPR011009">
    <property type="entry name" value="Kinase-like_dom_sf"/>
</dbReference>
<dbReference type="FunFam" id="1.10.510.10:FF:000060">
    <property type="entry name" value="G-type lectin S-receptor-like serine/threonine-protein kinase"/>
    <property type="match status" value="1"/>
</dbReference>
<dbReference type="GO" id="GO:0005886">
    <property type="term" value="C:plasma membrane"/>
    <property type="evidence" value="ECO:0007669"/>
    <property type="project" value="UniProtKB-SubCell"/>
</dbReference>
<keyword evidence="5 19" id="KW-0808">Transferase</keyword>
<evidence type="ECO:0000256" key="14">
    <source>
        <dbReference type="ARBA" id="ARBA00023157"/>
    </source>
</evidence>
<dbReference type="SMART" id="SM00473">
    <property type="entry name" value="PAN_AP"/>
    <property type="match status" value="1"/>
</dbReference>
<keyword evidence="6 20" id="KW-0812">Transmembrane</keyword>
<dbReference type="SUPFAM" id="SSF51110">
    <property type="entry name" value="alpha-D-mannose-specific plant lectins"/>
    <property type="match status" value="1"/>
</dbReference>
<keyword evidence="4" id="KW-0245">EGF-like domain</keyword>
<comment type="catalytic activity">
    <reaction evidence="18 19">
        <text>L-seryl-[protein] + ATP = O-phospho-L-seryl-[protein] + ADP + H(+)</text>
        <dbReference type="Rhea" id="RHEA:17989"/>
        <dbReference type="Rhea" id="RHEA-COMP:9863"/>
        <dbReference type="Rhea" id="RHEA-COMP:11604"/>
        <dbReference type="ChEBI" id="CHEBI:15378"/>
        <dbReference type="ChEBI" id="CHEBI:29999"/>
        <dbReference type="ChEBI" id="CHEBI:30616"/>
        <dbReference type="ChEBI" id="CHEBI:83421"/>
        <dbReference type="ChEBI" id="CHEBI:456216"/>
        <dbReference type="EC" id="2.7.11.1"/>
    </reaction>
</comment>
<dbReference type="PROSITE" id="PS50948">
    <property type="entry name" value="PAN"/>
    <property type="match status" value="1"/>
</dbReference>